<feature type="transmembrane region" description="Helical" evidence="8">
    <location>
        <begin position="149"/>
        <end position="168"/>
    </location>
</feature>
<dbReference type="Pfam" id="PF00664">
    <property type="entry name" value="ABC_membrane"/>
    <property type="match status" value="1"/>
</dbReference>
<sequence length="598" mass="60665">MSAPHAQPALLPVATGRQVRDYLRTLLRGRRLLLAGTVAAMAAQSALALAGPVAIGRATQAVVDHRSSAALAGPVALLAAAALAAAATGWAATVLLARLVLPAIARLREDAVTTVVELPVDAVEAGGTGDLVSRVSGDVELVSDAASGALGSFVGSALAIVSALAGLAALDWRFAVAALPAVPIQAGTLRWYLRTSRPIYAAGRIADGRRASALLTGFTALPTLRALRLGASQQQRIGAASADSMEYEFRATRAATRFFGRLNLAEFTGLGAILLVAFLLVRSGQADVGAATTAALFFAGLFDPINALLGVFDSMQQAGAGLRRLVGITTVRPAAAPPDPDPGPDPGRRPPTEPSLAADDVRFGYGPGPDVLHGVSLRVEPGQRLAVVGTTGSGKSTLASLLAGLREPGAGSVTFGGAALTALDLPQRHIALVTQETHVFAGSVADNLRLGRPGAGDAEIRAALAAVGATAWVDALPDGAGTAIGGGGHPLTAGQAQQLALARVRLLDPSVVILDEATAEAGSDAARALDHAAAALVEGRSAVVVAHRFTQVVDADAIVVLEQGRVTAHGTHDQLRSAGGAYASLWRAWSQGRPADED</sequence>
<keyword evidence="6 8" id="KW-0472">Membrane</keyword>
<dbReference type="SUPFAM" id="SSF52540">
    <property type="entry name" value="P-loop containing nucleoside triphosphate hydrolases"/>
    <property type="match status" value="1"/>
</dbReference>
<feature type="region of interest" description="Disordered" evidence="7">
    <location>
        <begin position="332"/>
        <end position="359"/>
    </location>
</feature>
<dbReference type="RefSeq" id="WP_167985609.1">
    <property type="nucleotide sequence ID" value="NZ_JAATEJ010000024.1"/>
</dbReference>
<keyword evidence="2 8" id="KW-0812">Transmembrane</keyword>
<reference evidence="11 12" key="1">
    <citation type="submission" date="2020-03" db="EMBL/GenBank/DDBJ databases">
        <title>WGS of actinomycetes isolated from Thailand.</title>
        <authorList>
            <person name="Thawai C."/>
        </authorList>
    </citation>
    <scope>NUCLEOTIDE SEQUENCE [LARGE SCALE GENOMIC DNA]</scope>
    <source>
        <strain evidence="11 12">PRB2-1</strain>
    </source>
</reference>
<feature type="domain" description="ABC transmembrane type-1" evidence="10">
    <location>
        <begin position="35"/>
        <end position="317"/>
    </location>
</feature>
<evidence type="ECO:0000256" key="6">
    <source>
        <dbReference type="ARBA" id="ARBA00023136"/>
    </source>
</evidence>
<dbReference type="InterPro" id="IPR039421">
    <property type="entry name" value="Type_1_exporter"/>
</dbReference>
<evidence type="ECO:0000256" key="2">
    <source>
        <dbReference type="ARBA" id="ARBA00022692"/>
    </source>
</evidence>
<comment type="caution">
    <text evidence="11">The sequence shown here is derived from an EMBL/GenBank/DDBJ whole genome shotgun (WGS) entry which is preliminary data.</text>
</comment>
<evidence type="ECO:0000256" key="4">
    <source>
        <dbReference type="ARBA" id="ARBA00022840"/>
    </source>
</evidence>
<keyword evidence="5 8" id="KW-1133">Transmembrane helix</keyword>
<feature type="transmembrane region" description="Helical" evidence="8">
    <location>
        <begin position="262"/>
        <end position="281"/>
    </location>
</feature>
<dbReference type="PANTHER" id="PTHR24221:SF654">
    <property type="entry name" value="ATP-BINDING CASSETTE SUB-FAMILY B MEMBER 6"/>
    <property type="match status" value="1"/>
</dbReference>
<dbReference type="SUPFAM" id="SSF90123">
    <property type="entry name" value="ABC transporter transmembrane region"/>
    <property type="match status" value="1"/>
</dbReference>
<evidence type="ECO:0000256" key="7">
    <source>
        <dbReference type="SAM" id="MobiDB-lite"/>
    </source>
</evidence>
<evidence type="ECO:0000313" key="12">
    <source>
        <dbReference type="Proteomes" id="UP000734511"/>
    </source>
</evidence>
<dbReference type="PROSITE" id="PS50929">
    <property type="entry name" value="ABC_TM1F"/>
    <property type="match status" value="1"/>
</dbReference>
<feature type="transmembrane region" description="Helical" evidence="8">
    <location>
        <begin position="32"/>
        <end position="55"/>
    </location>
</feature>
<protein>
    <submittedName>
        <fullName evidence="11">ABC transporter ATP-binding protein</fullName>
    </submittedName>
</protein>
<keyword evidence="12" id="KW-1185">Reference proteome</keyword>
<name>A0ABX0ZYV6_9ACTN</name>
<dbReference type="CDD" id="cd07346">
    <property type="entry name" value="ABC_6TM_exporters"/>
    <property type="match status" value="1"/>
</dbReference>
<feature type="compositionally biased region" description="Pro residues" evidence="7">
    <location>
        <begin position="335"/>
        <end position="345"/>
    </location>
</feature>
<accession>A0ABX0ZYV6</accession>
<dbReference type="Proteomes" id="UP000734511">
    <property type="component" value="Unassembled WGS sequence"/>
</dbReference>
<evidence type="ECO:0000313" key="11">
    <source>
        <dbReference type="EMBL" id="NJP46756.1"/>
    </source>
</evidence>
<feature type="transmembrane region" description="Helical" evidence="8">
    <location>
        <begin position="174"/>
        <end position="193"/>
    </location>
</feature>
<feature type="transmembrane region" description="Helical" evidence="8">
    <location>
        <begin position="75"/>
        <end position="101"/>
    </location>
</feature>
<dbReference type="InterPro" id="IPR011527">
    <property type="entry name" value="ABC1_TM_dom"/>
</dbReference>
<keyword evidence="3" id="KW-0547">Nucleotide-binding</keyword>
<dbReference type="SMART" id="SM00382">
    <property type="entry name" value="AAA"/>
    <property type="match status" value="1"/>
</dbReference>
<dbReference type="GO" id="GO:0005524">
    <property type="term" value="F:ATP binding"/>
    <property type="evidence" value="ECO:0007669"/>
    <property type="project" value="UniProtKB-KW"/>
</dbReference>
<dbReference type="InterPro" id="IPR003439">
    <property type="entry name" value="ABC_transporter-like_ATP-bd"/>
</dbReference>
<evidence type="ECO:0000256" key="8">
    <source>
        <dbReference type="SAM" id="Phobius"/>
    </source>
</evidence>
<dbReference type="EMBL" id="JAATEJ010000024">
    <property type="protein sequence ID" value="NJP46756.1"/>
    <property type="molecule type" value="Genomic_DNA"/>
</dbReference>
<comment type="subcellular location">
    <subcellularLocation>
        <location evidence="1">Cell membrane</location>
        <topology evidence="1">Multi-pass membrane protein</topology>
    </subcellularLocation>
</comment>
<dbReference type="InterPro" id="IPR036640">
    <property type="entry name" value="ABC1_TM_sf"/>
</dbReference>
<keyword evidence="4 11" id="KW-0067">ATP-binding</keyword>
<dbReference type="Gene3D" id="1.20.1560.10">
    <property type="entry name" value="ABC transporter type 1, transmembrane domain"/>
    <property type="match status" value="1"/>
</dbReference>
<dbReference type="PANTHER" id="PTHR24221">
    <property type="entry name" value="ATP-BINDING CASSETTE SUB-FAMILY B"/>
    <property type="match status" value="1"/>
</dbReference>
<dbReference type="InterPro" id="IPR003593">
    <property type="entry name" value="AAA+_ATPase"/>
</dbReference>
<gene>
    <name evidence="11" type="ORF">HCN08_25620</name>
</gene>
<evidence type="ECO:0000259" key="10">
    <source>
        <dbReference type="PROSITE" id="PS50929"/>
    </source>
</evidence>
<dbReference type="InterPro" id="IPR027417">
    <property type="entry name" value="P-loop_NTPase"/>
</dbReference>
<dbReference type="PROSITE" id="PS50893">
    <property type="entry name" value="ABC_TRANSPORTER_2"/>
    <property type="match status" value="1"/>
</dbReference>
<dbReference type="Gene3D" id="3.40.50.300">
    <property type="entry name" value="P-loop containing nucleotide triphosphate hydrolases"/>
    <property type="match status" value="1"/>
</dbReference>
<evidence type="ECO:0000256" key="5">
    <source>
        <dbReference type="ARBA" id="ARBA00022989"/>
    </source>
</evidence>
<feature type="transmembrane region" description="Helical" evidence="8">
    <location>
        <begin position="293"/>
        <end position="312"/>
    </location>
</feature>
<dbReference type="Pfam" id="PF00005">
    <property type="entry name" value="ABC_tran"/>
    <property type="match status" value="1"/>
</dbReference>
<evidence type="ECO:0000256" key="1">
    <source>
        <dbReference type="ARBA" id="ARBA00004651"/>
    </source>
</evidence>
<organism evidence="11 12">
    <name type="scientific">Actinacidiphila epipremni</name>
    <dbReference type="NCBI Taxonomy" id="2053013"/>
    <lineage>
        <taxon>Bacteria</taxon>
        <taxon>Bacillati</taxon>
        <taxon>Actinomycetota</taxon>
        <taxon>Actinomycetes</taxon>
        <taxon>Kitasatosporales</taxon>
        <taxon>Streptomycetaceae</taxon>
        <taxon>Actinacidiphila</taxon>
    </lineage>
</organism>
<feature type="domain" description="ABC transporter" evidence="9">
    <location>
        <begin position="356"/>
        <end position="588"/>
    </location>
</feature>
<proteinExistence type="predicted"/>
<evidence type="ECO:0000259" key="9">
    <source>
        <dbReference type="PROSITE" id="PS50893"/>
    </source>
</evidence>
<evidence type="ECO:0000256" key="3">
    <source>
        <dbReference type="ARBA" id="ARBA00022741"/>
    </source>
</evidence>